<keyword evidence="5" id="KW-1185">Reference proteome</keyword>
<dbReference type="InterPro" id="IPR013785">
    <property type="entry name" value="Aldolase_TIM"/>
</dbReference>
<evidence type="ECO:0000256" key="3">
    <source>
        <dbReference type="ARBA" id="ARBA00023002"/>
    </source>
</evidence>
<dbReference type="EMBL" id="LGAV01000004">
    <property type="protein sequence ID" value="KOS13930.1"/>
    <property type="molecule type" value="Genomic_DNA"/>
</dbReference>
<comment type="caution">
    <text evidence="4">The sequence shown here is derived from an EMBL/GenBank/DDBJ whole genome shotgun (WGS) entry which is preliminary data.</text>
</comment>
<dbReference type="Pfam" id="PF03060">
    <property type="entry name" value="NMO"/>
    <property type="match status" value="1"/>
</dbReference>
<dbReference type="GO" id="GO:0018580">
    <property type="term" value="F:nitronate monooxygenase activity"/>
    <property type="evidence" value="ECO:0007669"/>
    <property type="project" value="InterPro"/>
</dbReference>
<evidence type="ECO:0000256" key="1">
    <source>
        <dbReference type="ARBA" id="ARBA00022630"/>
    </source>
</evidence>
<evidence type="ECO:0000256" key="2">
    <source>
        <dbReference type="ARBA" id="ARBA00022643"/>
    </source>
</evidence>
<accession>A0A0M8MUA4</accession>
<evidence type="ECO:0000313" key="5">
    <source>
        <dbReference type="Proteomes" id="UP000037751"/>
    </source>
</evidence>
<dbReference type="PANTHER" id="PTHR32332">
    <property type="entry name" value="2-NITROPROPANE DIOXYGENASE"/>
    <property type="match status" value="1"/>
</dbReference>
<proteinExistence type="predicted"/>
<name>A0A0M8MUA4_9BASI</name>
<dbReference type="CDD" id="cd04730">
    <property type="entry name" value="NPD_like"/>
    <property type="match status" value="1"/>
</dbReference>
<dbReference type="GO" id="GO:0051213">
    <property type="term" value="F:dioxygenase activity"/>
    <property type="evidence" value="ECO:0007669"/>
    <property type="project" value="UniProtKB-KW"/>
</dbReference>
<organism evidence="4 5">
    <name type="scientific">Malassezia pachydermatis</name>
    <dbReference type="NCBI Taxonomy" id="77020"/>
    <lineage>
        <taxon>Eukaryota</taxon>
        <taxon>Fungi</taxon>
        <taxon>Dikarya</taxon>
        <taxon>Basidiomycota</taxon>
        <taxon>Ustilaginomycotina</taxon>
        <taxon>Malasseziomycetes</taxon>
        <taxon>Malasseziales</taxon>
        <taxon>Malasseziaceae</taxon>
        <taxon>Malassezia</taxon>
    </lineage>
</organism>
<dbReference type="VEuPathDB" id="FungiDB:Malapachy_4201"/>
<reference evidence="4 5" key="1">
    <citation type="submission" date="2015-07" db="EMBL/GenBank/DDBJ databases">
        <title>Draft Genome Sequence of Malassezia furfur CBS1878 and Malassezia pachydermatis CBS1879.</title>
        <authorList>
            <person name="Triana S."/>
            <person name="Ohm R."/>
            <person name="Gonzalez A."/>
            <person name="DeCock H."/>
            <person name="Restrepo S."/>
            <person name="Celis A."/>
        </authorList>
    </citation>
    <scope>NUCLEOTIDE SEQUENCE [LARGE SCALE GENOMIC DNA]</scope>
    <source>
        <strain evidence="4 5">CBS 1879</strain>
    </source>
</reference>
<sequence length="339" mass="35979">MIKTVLTETLGLRVPLVMGGMQWVGTPRLAAAVSNAGALGMVTALTQPSPDALKAAIKEAQSLIDPEISKERAKYGPFGVNITLLPAIVPPDYPAYAQAALEAGVRIFETAGNNPEPVIRILKEAGAFVIHKCTAVRHGLKAIKLGADMLSIDGLECAGHPGEDDIGGLVLMALAKEKITAPFIASGGIANGRGLAAALTLGACGANMGTRFMVTKESEIHDAIKQRVVDAKEQDTTHILRSLRNTARVFKNKVALEVREREKHNADIKELIPLVSGTRGRKVYETGDEDAGVWTAGQTVGLIHDVPTCKELVTRIGQEAEDVIRQTAALISSQAKPHL</sequence>
<gene>
    <name evidence="4" type="ORF">Malapachy_4201</name>
</gene>
<dbReference type="PANTHER" id="PTHR32332:SF20">
    <property type="entry name" value="2-NITROPROPANE DIOXYGENASE-LIKE PROTEIN"/>
    <property type="match status" value="1"/>
</dbReference>
<dbReference type="AlphaFoldDB" id="A0A0M8MUA4"/>
<dbReference type="RefSeq" id="XP_017991562.1">
    <property type="nucleotide sequence ID" value="XM_018138654.1"/>
</dbReference>
<keyword evidence="3" id="KW-0560">Oxidoreductase</keyword>
<dbReference type="OrthoDB" id="412383at2759"/>
<keyword evidence="1" id="KW-0285">Flavoprotein</keyword>
<evidence type="ECO:0000313" key="4">
    <source>
        <dbReference type="EMBL" id="KOS13930.1"/>
    </source>
</evidence>
<dbReference type="STRING" id="77020.A0A0M8MUA4"/>
<dbReference type="SUPFAM" id="SSF51412">
    <property type="entry name" value="Inosine monophosphate dehydrogenase (IMPDH)"/>
    <property type="match status" value="1"/>
</dbReference>
<dbReference type="Proteomes" id="UP000037751">
    <property type="component" value="Unassembled WGS sequence"/>
</dbReference>
<dbReference type="InterPro" id="IPR004136">
    <property type="entry name" value="NMO"/>
</dbReference>
<protein>
    <submittedName>
        <fullName evidence="4">2-nitropropane dioxygenase</fullName>
    </submittedName>
</protein>
<keyword evidence="2" id="KW-0288">FMN</keyword>
<dbReference type="Gene3D" id="3.20.20.70">
    <property type="entry name" value="Aldolase class I"/>
    <property type="match status" value="1"/>
</dbReference>
<keyword evidence="4" id="KW-0223">Dioxygenase</keyword>
<dbReference type="GeneID" id="28730530"/>